<gene>
    <name evidence="2" type="ORF">J0X12_09940</name>
</gene>
<reference evidence="2 3" key="1">
    <citation type="submission" date="2021-03" db="EMBL/GenBank/DDBJ databases">
        <title>Sneathiella sp. CAU 1612 isolated from Kang Won-do.</title>
        <authorList>
            <person name="Kim W."/>
        </authorList>
    </citation>
    <scope>NUCLEOTIDE SEQUENCE [LARGE SCALE GENOMIC DNA]</scope>
    <source>
        <strain evidence="2 3">CAU 1612</strain>
    </source>
</reference>
<evidence type="ECO:0000313" key="3">
    <source>
        <dbReference type="Proteomes" id="UP000664761"/>
    </source>
</evidence>
<sequence>MPRNLQFLWRFLPSITTFRHDKYSDTQNNFSTYAQIMRKNYLTPSQFGKLSNMGVIETISRQMGGENTLTFKQLKSVDYFAFQLIYTPLLKAFIQSNPTGHLISVGGGPRGAMQFNAEVDFLKANKGDFEALRSLGAFYNIQTTIIEKQGAESITGGVAWTETFGAAMMNTGAETEISSRVIRYIEENQESIEKELKENPVGYATFKRAKRSGRIFQNPLNRALVTRRIMGRELHEHFNNQVEEANELNIGYSVNVLCNSTVRGIDVSNPLKPVVIFERGDQLGGLSADNVRINIGTITHCATDDEDVQKLTYWGPMFGSRKTKHPEEDKSNTSVVPVDPAPEDKTEPPFGRQNQGVTAFLKRLGLTDEHDKLNKEATLFVGGSGLSLYDQLLALQDSMGLFESVDESEWEEYPLGYKISEAAIEKYVRNRRNDIPPLVIISRTPGKWIPPRHSHGPWWRQSIGDESTPSQPLAGSAKIQHALFLHGDGGQVFDTWKIIMDGAIAAYCGQHPDALKTDMDTYSLLKEQYQRNIVRAKKINNYSDDISATRTLEGASRQAYLGGILGFGMELGPGPVFEDENSLANMAPLTAKGRLGYLMHRAQFRAISNPVTYKPTAEHALAQRKMLANAGDMMNHVTSSPIEVQSLMQMLIDAKLAVYLPVDYANIKYNNNKLVIQPSAVDKIEKNPYLDRVGGADALKSRQFDAFIVSAIFYGKPDVIPIADAQLSGMETVKTGAKTLTFGKLQSLFLDTSDPRETPSIESNAMIAEIDRQVIATTKKLKNQLAVIESHKDGVFNIYIPNSGYSVFPNRRLAMKIKGQTELTSIELNALLGKGVSLKDAIRYTGDTTFDPASKALTMKSDIFATDVNNRESITNLVKSQSYYRFALEHLRAARIENPQAELERFYAIQNLNSRSLVDAIKIGGVITVDDPMREYNLEVQKFRPYYTVGRLAAAYISAITDMTEGNAEQYRALYEAGRAIFQGTSIDFDNFEDVIGSKALPNNASLVIISHMKKTLGENYEFAPRSGKDYFSAFVDYPEYIHKLAYEWAVKSAKEKLQDDDAGPESSFALPDPETLLDESH</sequence>
<evidence type="ECO:0000256" key="1">
    <source>
        <dbReference type="SAM" id="MobiDB-lite"/>
    </source>
</evidence>
<dbReference type="RefSeq" id="WP_207045042.1">
    <property type="nucleotide sequence ID" value="NZ_JAFLNC010000003.1"/>
</dbReference>
<dbReference type="Proteomes" id="UP000664761">
    <property type="component" value="Unassembled WGS sequence"/>
</dbReference>
<accession>A0ABS3F5X9</accession>
<feature type="region of interest" description="Disordered" evidence="1">
    <location>
        <begin position="319"/>
        <end position="353"/>
    </location>
</feature>
<keyword evidence="3" id="KW-1185">Reference proteome</keyword>
<proteinExistence type="predicted"/>
<dbReference type="EMBL" id="JAFLNC010000003">
    <property type="protein sequence ID" value="MBO0333937.1"/>
    <property type="molecule type" value="Genomic_DNA"/>
</dbReference>
<comment type="caution">
    <text evidence="2">The sequence shown here is derived from an EMBL/GenBank/DDBJ whole genome shotgun (WGS) entry which is preliminary data.</text>
</comment>
<organism evidence="2 3">
    <name type="scientific">Sneathiella sedimenti</name>
    <dbReference type="NCBI Taxonomy" id="2816034"/>
    <lineage>
        <taxon>Bacteria</taxon>
        <taxon>Pseudomonadati</taxon>
        <taxon>Pseudomonadota</taxon>
        <taxon>Alphaproteobacteria</taxon>
        <taxon>Sneathiellales</taxon>
        <taxon>Sneathiellaceae</taxon>
        <taxon>Sneathiella</taxon>
    </lineage>
</organism>
<protein>
    <submittedName>
        <fullName evidence="2">Cache domain-containing protein</fullName>
    </submittedName>
</protein>
<evidence type="ECO:0000313" key="2">
    <source>
        <dbReference type="EMBL" id="MBO0333937.1"/>
    </source>
</evidence>
<name>A0ABS3F5X9_9PROT</name>
<feature type="region of interest" description="Disordered" evidence="1">
    <location>
        <begin position="1058"/>
        <end position="1082"/>
    </location>
</feature>